<keyword evidence="4" id="KW-1140">T=1 icosahedral capsid protein</keyword>
<keyword evidence="6" id="KW-0167">Capsid protein</keyword>
<dbReference type="Pfam" id="PF02443">
    <property type="entry name" value="Circo_capsid"/>
    <property type="match status" value="1"/>
</dbReference>
<evidence type="ECO:0000256" key="16">
    <source>
        <dbReference type="SAM" id="MobiDB-lite"/>
    </source>
</evidence>
<evidence type="ECO:0000256" key="3">
    <source>
        <dbReference type="ARBA" id="ARBA00010301"/>
    </source>
</evidence>
<dbReference type="EMBL" id="MT181546">
    <property type="protein sequence ID" value="QQL09577.1"/>
    <property type="molecule type" value="Genomic_DNA"/>
</dbReference>
<evidence type="ECO:0000256" key="9">
    <source>
        <dbReference type="ARBA" id="ARBA00022595"/>
    </source>
</evidence>
<proteinExistence type="inferred from homology"/>
<evidence type="ECO:0000313" key="17">
    <source>
        <dbReference type="EMBL" id="QQL09577.1"/>
    </source>
</evidence>
<organism evidence="17">
    <name type="scientific">Marmot associated feces virus 6</name>
    <dbReference type="NCBI Taxonomy" id="2800901"/>
    <lineage>
        <taxon>Viruses</taxon>
        <taxon>Monodnaviria</taxon>
        <taxon>Shotokuvirae</taxon>
        <taxon>Cressdnaviricota</taxon>
        <taxon>Arfiviricetes</taxon>
        <taxon>Jormunvirales</taxon>
        <taxon>Draupnirviridae</taxon>
        <taxon>Tetricillivirus</taxon>
        <taxon>Tetricillivirus motavenis</taxon>
    </lineage>
</organism>
<evidence type="ECO:0000256" key="11">
    <source>
        <dbReference type="ARBA" id="ARBA00022844"/>
    </source>
</evidence>
<dbReference type="GO" id="GO:0043657">
    <property type="term" value="C:host cell"/>
    <property type="evidence" value="ECO:0007669"/>
    <property type="project" value="GOC"/>
</dbReference>
<evidence type="ECO:0000256" key="10">
    <source>
        <dbReference type="ARBA" id="ARBA00022804"/>
    </source>
</evidence>
<keyword evidence="7" id="KW-1048">Host nucleus</keyword>
<keyword evidence="10" id="KW-1161">Viral attachment to host cell</keyword>
<evidence type="ECO:0000256" key="4">
    <source>
        <dbReference type="ARBA" id="ARBA00022431"/>
    </source>
</evidence>
<evidence type="ECO:0000256" key="1">
    <source>
        <dbReference type="ARBA" id="ARBA00004147"/>
    </source>
</evidence>
<evidence type="ECO:0000256" key="8">
    <source>
        <dbReference type="ARBA" id="ARBA00022581"/>
    </source>
</evidence>
<evidence type="ECO:0000256" key="2">
    <source>
        <dbReference type="ARBA" id="ARBA00004328"/>
    </source>
</evidence>
<name>A0A7T7IJG9_9VIRU</name>
<feature type="region of interest" description="Disordered" evidence="16">
    <location>
        <begin position="1"/>
        <end position="24"/>
    </location>
</feature>
<evidence type="ECO:0000256" key="6">
    <source>
        <dbReference type="ARBA" id="ARBA00022561"/>
    </source>
</evidence>
<dbReference type="InterPro" id="IPR003383">
    <property type="entry name" value="Circovirus_capsid"/>
</dbReference>
<evidence type="ECO:0000256" key="12">
    <source>
        <dbReference type="ARBA" id="ARBA00022890"/>
    </source>
</evidence>
<keyword evidence="11" id="KW-0946">Virion</keyword>
<keyword evidence="14" id="KW-1160">Virus entry into host cell</keyword>
<evidence type="ECO:0000256" key="15">
    <source>
        <dbReference type="ARBA" id="ARBA00046863"/>
    </source>
</evidence>
<reference evidence="17" key="1">
    <citation type="journal article" date="2021" name="Virology (Lond)">
        <title>Diverse cressdnaviruses and an anellovirus identified in the fecal samples of yellow-bellied marmots.</title>
        <authorList>
            <person name="Khalifeh A."/>
            <person name="Blumstein D.T."/>
            <person name="Fontenele R.S."/>
            <person name="Schmidlin K."/>
            <person name="Richet C."/>
            <person name="Kraberger S."/>
            <person name="Varsani A."/>
        </authorList>
    </citation>
    <scope>NUCLEOTIDE SEQUENCE</scope>
    <source>
        <strain evidence="17">MAR1_1_1900</strain>
    </source>
</reference>
<evidence type="ECO:0000256" key="13">
    <source>
        <dbReference type="ARBA" id="ARBA00023125"/>
    </source>
</evidence>
<keyword evidence="9" id="KW-1162">Viral penetration into host cytoplasm</keyword>
<keyword evidence="13" id="KW-0238">DNA-binding</keyword>
<evidence type="ECO:0000256" key="5">
    <source>
        <dbReference type="ARBA" id="ARBA00022524"/>
    </source>
</evidence>
<comment type="subunit">
    <text evidence="15">Homomultimer. Assembles in the nucleus, presumably in an immature form, then migrates to the cytoplasm once assembled as mature virion. Interacts with Rep; this interaction relocates Rep into the nucleus.</text>
</comment>
<sequence>MPYKRNYRRKRPMTRKRTYRKRYSRRGNTRIKRNAMRTYMYKSHVDLGTIVATPGTASTFTNYTFALSDIPNPSDYTSLYDQYKLAAVKMKFIPAYTNSQPGTNQAAQANPVYPFLDASIRSYSIVDYDGLNLPTTIPGYREYQNCKVRSLMKYHTRYLKPKMFLTSGTTQYNLDGKQPWISVIDSTQAHHGVSFATDATIDLPGSAAAILLYRVEATYYLKFRNVK</sequence>
<dbReference type="InterPro" id="IPR038652">
    <property type="entry name" value="Circovirus_capsid_sf"/>
</dbReference>
<evidence type="ECO:0000256" key="7">
    <source>
        <dbReference type="ARBA" id="ARBA00022562"/>
    </source>
</evidence>
<dbReference type="GO" id="GO:0019062">
    <property type="term" value="P:virion attachment to host cell"/>
    <property type="evidence" value="ECO:0007669"/>
    <property type="project" value="UniProtKB-KW"/>
</dbReference>
<protein>
    <submittedName>
        <fullName evidence="17">Capsid protein</fullName>
    </submittedName>
</protein>
<keyword evidence="12" id="KW-1164">Virus endocytosis by host</keyword>
<keyword evidence="8" id="KW-0945">Host-virus interaction</keyword>
<dbReference type="GO" id="GO:0075509">
    <property type="term" value="P:endocytosis involved in viral entry into host cell"/>
    <property type="evidence" value="ECO:0007669"/>
    <property type="project" value="UniProtKB-KW"/>
</dbReference>
<accession>A0A7T7IJG9</accession>
<dbReference type="GO" id="GO:0075732">
    <property type="term" value="P:viral penetration into host nucleus"/>
    <property type="evidence" value="ECO:0007669"/>
    <property type="project" value="UniProtKB-KW"/>
</dbReference>
<dbReference type="Gene3D" id="2.60.120.950">
    <property type="entry name" value="Circovirus capsid protein"/>
    <property type="match status" value="1"/>
</dbReference>
<dbReference type="GO" id="GO:0019069">
    <property type="term" value="P:viral capsid assembly"/>
    <property type="evidence" value="ECO:0007669"/>
    <property type="project" value="InterPro"/>
</dbReference>
<dbReference type="GO" id="GO:0039615">
    <property type="term" value="C:T=1 icosahedral viral capsid"/>
    <property type="evidence" value="ECO:0007669"/>
    <property type="project" value="UniProtKB-KW"/>
</dbReference>
<evidence type="ECO:0000256" key="14">
    <source>
        <dbReference type="ARBA" id="ARBA00023296"/>
    </source>
</evidence>
<keyword evidence="5" id="KW-1163">Viral penetration into host nucleus</keyword>
<comment type="subcellular location">
    <subcellularLocation>
        <location evidence="1">Host nucleus</location>
    </subcellularLocation>
    <subcellularLocation>
        <location evidence="2">Virion</location>
    </subcellularLocation>
</comment>
<comment type="similarity">
    <text evidence="3">Belongs to the circoviridae capsid protein family.</text>
</comment>